<feature type="transmembrane region" description="Helical" evidence="1">
    <location>
        <begin position="36"/>
        <end position="54"/>
    </location>
</feature>
<evidence type="ECO:0000256" key="1">
    <source>
        <dbReference type="SAM" id="Phobius"/>
    </source>
</evidence>
<sequence length="81" mass="9307">MQNFFVFFQASIDLHSASRRIPVITKHNEWELEMDIIGPLMLGTIGFVVAFAYINKRQTEEQLAESRRRRAQGSAKVIPAE</sequence>
<name>A0ABV3XX79_9RHOB</name>
<keyword evidence="1" id="KW-1133">Transmembrane helix</keyword>
<keyword evidence="1" id="KW-0472">Membrane</keyword>
<evidence type="ECO:0000313" key="2">
    <source>
        <dbReference type="EMBL" id="MEX5729967.1"/>
    </source>
</evidence>
<dbReference type="Proteomes" id="UP001560019">
    <property type="component" value="Unassembled WGS sequence"/>
</dbReference>
<keyword evidence="1" id="KW-0812">Transmembrane</keyword>
<dbReference type="EMBL" id="JBEHHI010000003">
    <property type="protein sequence ID" value="MEX5729967.1"/>
    <property type="molecule type" value="Genomic_DNA"/>
</dbReference>
<comment type="caution">
    <text evidence="2">The sequence shown here is derived from an EMBL/GenBank/DDBJ whole genome shotgun (WGS) entry which is preliminary data.</text>
</comment>
<gene>
    <name evidence="2" type="ORF">Ga0609869_003320</name>
</gene>
<dbReference type="RefSeq" id="WP_148102853.1">
    <property type="nucleotide sequence ID" value="NZ_JBEHHI010000003.1"/>
</dbReference>
<keyword evidence="3" id="KW-1185">Reference proteome</keyword>
<protein>
    <submittedName>
        <fullName evidence="2">Uncharacterized protein</fullName>
    </submittedName>
</protein>
<evidence type="ECO:0000313" key="3">
    <source>
        <dbReference type="Proteomes" id="UP001560019"/>
    </source>
</evidence>
<organism evidence="2 3">
    <name type="scientific">Rhodovulum iodosum</name>
    <dbReference type="NCBI Taxonomy" id="68291"/>
    <lineage>
        <taxon>Bacteria</taxon>
        <taxon>Pseudomonadati</taxon>
        <taxon>Pseudomonadota</taxon>
        <taxon>Alphaproteobacteria</taxon>
        <taxon>Rhodobacterales</taxon>
        <taxon>Paracoccaceae</taxon>
        <taxon>Rhodovulum</taxon>
    </lineage>
</organism>
<proteinExistence type="predicted"/>
<reference evidence="2 3" key="1">
    <citation type="submission" date="2024-06" db="EMBL/GenBank/DDBJ databases">
        <title>Genome of Rhodovulum iodosum, a marine photoferrotroph.</title>
        <authorList>
            <person name="Bianchini G."/>
            <person name="Nikeleit V."/>
            <person name="Kappler A."/>
            <person name="Bryce C."/>
            <person name="Sanchez-Baracaldo P."/>
        </authorList>
    </citation>
    <scope>NUCLEOTIDE SEQUENCE [LARGE SCALE GENOMIC DNA]</scope>
    <source>
        <strain evidence="2 3">UT/N1</strain>
    </source>
</reference>
<accession>A0ABV3XX79</accession>